<proteinExistence type="predicted"/>
<evidence type="ECO:0000313" key="3">
    <source>
        <dbReference type="Proteomes" id="UP000824755"/>
    </source>
</evidence>
<keyword evidence="3" id="KW-1185">Reference proteome</keyword>
<accession>A0ABX8WRY5</accession>
<dbReference type="InterPro" id="IPR029021">
    <property type="entry name" value="Prot-tyrosine_phosphatase-like"/>
</dbReference>
<organism evidence="2 3">
    <name type="scientific">Lysobacter soyae</name>
    <dbReference type="NCBI Taxonomy" id="2764185"/>
    <lineage>
        <taxon>Bacteria</taxon>
        <taxon>Pseudomonadati</taxon>
        <taxon>Pseudomonadota</taxon>
        <taxon>Gammaproteobacteria</taxon>
        <taxon>Lysobacterales</taxon>
        <taxon>Lysobacteraceae</taxon>
        <taxon>Lysobacter</taxon>
    </lineage>
</organism>
<feature type="transmembrane region" description="Helical" evidence="1">
    <location>
        <begin position="21"/>
        <end position="39"/>
    </location>
</feature>
<dbReference type="EMBL" id="CP080544">
    <property type="protein sequence ID" value="QYR53588.1"/>
    <property type="molecule type" value="Genomic_DNA"/>
</dbReference>
<feature type="transmembrane region" description="Helical" evidence="1">
    <location>
        <begin position="67"/>
        <end position="86"/>
    </location>
</feature>
<evidence type="ECO:0000313" key="2">
    <source>
        <dbReference type="EMBL" id="QYR53588.1"/>
    </source>
</evidence>
<keyword evidence="1" id="KW-0812">Transmembrane</keyword>
<keyword evidence="1" id="KW-1133">Transmembrane helix</keyword>
<dbReference type="Proteomes" id="UP000824755">
    <property type="component" value="Chromosome"/>
</dbReference>
<gene>
    <name evidence="2" type="ORF">H8L67_03575</name>
</gene>
<dbReference type="RefSeq" id="WP_220380396.1">
    <property type="nucleotide sequence ID" value="NZ_CP080544.1"/>
</dbReference>
<dbReference type="SUPFAM" id="SSF52799">
    <property type="entry name" value="(Phosphotyrosine protein) phosphatases II"/>
    <property type="match status" value="1"/>
</dbReference>
<dbReference type="Gene3D" id="3.90.190.10">
    <property type="entry name" value="Protein tyrosine phosphatase superfamily"/>
    <property type="match status" value="1"/>
</dbReference>
<feature type="transmembrane region" description="Helical" evidence="1">
    <location>
        <begin position="270"/>
        <end position="289"/>
    </location>
</feature>
<protein>
    <submittedName>
        <fullName evidence="2">Phosphatase PAP2 family protein</fullName>
    </submittedName>
</protein>
<sequence>MPYSHQGAQAVQRPGEDAWERLRLGLINLIAFALAYGSAHVRDLTTLATHHFSVPLDASVPMWPLMVWPYLCSVPLLMACFCLAPAGEPLRTFSRRMLCVTALAGLCFASFPAINTFPPPDPAAGLSSELLHLLDDVDGRGNQLPSLHVAYAVLAMTLTRFFRPGLRNVARVFLSVVAISAVMTHRHHLADAAVALLMTWIVMHVVKPDRPTPDVALHYFCFGVLAFATARNLGWLWAGVYLAASLIRVAWAYERNDAAFAHKQDGRLPWHAWLVLAPWLIGYRITWCLQRMRTRGLSPFQRWQPDLWVGRRLTENESARLPRPLSVIDLSAELSETASLRTQHYHHVPLLDLRLPSEDSLRDISAIIAEERAAGRHVYLHCSMGIARSIQVANAIAPFRTSR</sequence>
<reference evidence="2 3" key="1">
    <citation type="submission" date="2021-08" db="EMBL/GenBank/DDBJ databases">
        <title>Lysobacter sp. strain CJ11 Genome sequencing and assembly.</title>
        <authorList>
            <person name="Kim I."/>
        </authorList>
    </citation>
    <scope>NUCLEOTIDE SEQUENCE [LARGE SCALE GENOMIC DNA]</scope>
    <source>
        <strain evidence="2 3">CJ11</strain>
    </source>
</reference>
<feature type="transmembrane region" description="Helical" evidence="1">
    <location>
        <begin position="219"/>
        <end position="250"/>
    </location>
</feature>
<dbReference type="PANTHER" id="PTHR47216">
    <property type="match status" value="1"/>
</dbReference>
<evidence type="ECO:0000256" key="1">
    <source>
        <dbReference type="SAM" id="Phobius"/>
    </source>
</evidence>
<dbReference type="PANTHER" id="PTHR47216:SF4">
    <property type="entry name" value="OS01G0859400 PROTEIN"/>
    <property type="match status" value="1"/>
</dbReference>
<keyword evidence="1" id="KW-0472">Membrane</keyword>
<name>A0ABX8WRY5_9GAMM</name>